<protein>
    <submittedName>
        <fullName evidence="1">Uncharacterized protein</fullName>
    </submittedName>
</protein>
<evidence type="ECO:0000313" key="1">
    <source>
        <dbReference type="EMBL" id="CAI9171715.1"/>
    </source>
</evidence>
<feature type="non-terminal residue" evidence="1">
    <location>
        <position position="1"/>
    </location>
</feature>
<evidence type="ECO:0000313" key="2">
    <source>
        <dbReference type="Proteomes" id="UP001176941"/>
    </source>
</evidence>
<organism evidence="1 2">
    <name type="scientific">Rangifer tarandus platyrhynchus</name>
    <name type="common">Svalbard reindeer</name>
    <dbReference type="NCBI Taxonomy" id="3082113"/>
    <lineage>
        <taxon>Eukaryota</taxon>
        <taxon>Metazoa</taxon>
        <taxon>Chordata</taxon>
        <taxon>Craniata</taxon>
        <taxon>Vertebrata</taxon>
        <taxon>Euteleostomi</taxon>
        <taxon>Mammalia</taxon>
        <taxon>Eutheria</taxon>
        <taxon>Laurasiatheria</taxon>
        <taxon>Artiodactyla</taxon>
        <taxon>Ruminantia</taxon>
        <taxon>Pecora</taxon>
        <taxon>Cervidae</taxon>
        <taxon>Odocoileinae</taxon>
        <taxon>Rangifer</taxon>
    </lineage>
</organism>
<proteinExistence type="predicted"/>
<sequence>KSLPIECLKMSVTGCLKVRVIGNTLYIDFSFKEGNKRNQKTFLFEAVTLFPYTKVSCCLCQPFLTRPSEPWKRCPGERRGLP</sequence>
<gene>
    <name evidence="1" type="ORF">MRATA1EN1_LOCUS20677</name>
</gene>
<dbReference type="EMBL" id="OX459967">
    <property type="protein sequence ID" value="CAI9171715.1"/>
    <property type="molecule type" value="Genomic_DNA"/>
</dbReference>
<reference evidence="1" key="1">
    <citation type="submission" date="2023-04" db="EMBL/GenBank/DDBJ databases">
        <authorList>
            <consortium name="ELIXIR-Norway"/>
        </authorList>
    </citation>
    <scope>NUCLEOTIDE SEQUENCE [LARGE SCALE GENOMIC DNA]</scope>
</reference>
<dbReference type="Proteomes" id="UP001176941">
    <property type="component" value="Chromosome 31"/>
</dbReference>
<name>A0ABN8ZD35_RANTA</name>
<accession>A0ABN8ZD35</accession>
<keyword evidence="2" id="KW-1185">Reference proteome</keyword>